<sequence length="442" mass="49808">MNRQYPDPAQPWENSYMTTDYATLDFLTDQSLVPNPYPYFDYLRDQNPVLEVPPWGCIAVTGYEEAVAVYKDTETYSNAIAVGGPFPPLPFTPEGDDISEQLAAHRHLLPMFEHMVTMDPPDHTKARSLLNRLLTPSRLKENEDFMWRLADNQLDEFLSHGHCEFLAEYAKPFSLLVIADLLGVPEEDHKVFRTVLGADRPGARVGSLEGEVVSENPLQFLDDQFVAYLQDRRANPREDVLTSLATALYPDGSVPEVIDVVRSATFLFAAGQETTTKLLSAAMRVLAENPEVQDRLRKDRTLIPTFVEESLRLESPVKCDFRLVRRKTTLAGVEIPAGGMVMVLPGAVNRDPRRFDNPHELRLDRKNVREHMAFGRGVHSCPGGPLARVEGRVSLERILDRMTDIHVDADKHGPVGDQNFNYEPTFVLRGLTDLNIRFTPVA</sequence>
<dbReference type="InterPro" id="IPR017972">
    <property type="entry name" value="Cyt_P450_CS"/>
</dbReference>
<name>A0A1G4V4L3_9MYCO</name>
<dbReference type="AlphaFoldDB" id="A0A1G4V4L3"/>
<comment type="cofactor">
    <cofactor evidence="1">
        <name>heme</name>
        <dbReference type="ChEBI" id="CHEBI:30413"/>
    </cofactor>
</comment>
<dbReference type="RefSeq" id="WP_412973492.1">
    <property type="nucleotide sequence ID" value="NZ_FMUB01000001.1"/>
</dbReference>
<evidence type="ECO:0000256" key="6">
    <source>
        <dbReference type="ARBA" id="ARBA00023004"/>
    </source>
</evidence>
<dbReference type="GO" id="GO:0008395">
    <property type="term" value="F:steroid hydroxylase activity"/>
    <property type="evidence" value="ECO:0007669"/>
    <property type="project" value="TreeGrafter"/>
</dbReference>
<keyword evidence="3 8" id="KW-0349">Heme</keyword>
<dbReference type="InterPro" id="IPR002397">
    <property type="entry name" value="Cyt_P450_B"/>
</dbReference>
<dbReference type="PRINTS" id="PR00385">
    <property type="entry name" value="P450"/>
</dbReference>
<dbReference type="Proteomes" id="UP000199707">
    <property type="component" value="Unassembled WGS sequence"/>
</dbReference>
<evidence type="ECO:0000256" key="1">
    <source>
        <dbReference type="ARBA" id="ARBA00001971"/>
    </source>
</evidence>
<keyword evidence="6 8" id="KW-0408">Iron</keyword>
<dbReference type="PRINTS" id="PR00359">
    <property type="entry name" value="BP450"/>
</dbReference>
<dbReference type="EMBL" id="FMUB01000001">
    <property type="protein sequence ID" value="SCX01116.1"/>
    <property type="molecule type" value="Genomic_DNA"/>
</dbReference>
<evidence type="ECO:0000256" key="2">
    <source>
        <dbReference type="ARBA" id="ARBA00010617"/>
    </source>
</evidence>
<proteinExistence type="inferred from homology"/>
<evidence type="ECO:0000256" key="3">
    <source>
        <dbReference type="ARBA" id="ARBA00022617"/>
    </source>
</evidence>
<evidence type="ECO:0000313" key="10">
    <source>
        <dbReference type="Proteomes" id="UP000199707"/>
    </source>
</evidence>
<evidence type="ECO:0000256" key="4">
    <source>
        <dbReference type="ARBA" id="ARBA00022723"/>
    </source>
</evidence>
<keyword evidence="4 8" id="KW-0479">Metal-binding</keyword>
<reference evidence="10" key="1">
    <citation type="submission" date="2016-10" db="EMBL/GenBank/DDBJ databases">
        <authorList>
            <person name="Varghese N."/>
            <person name="Submissions S."/>
        </authorList>
    </citation>
    <scope>NUCLEOTIDE SEQUENCE [LARGE SCALE GENOMIC DNA]</scope>
    <source>
        <strain evidence="10">UNC267MFSha1.1M11</strain>
    </source>
</reference>
<dbReference type="PANTHER" id="PTHR46696">
    <property type="entry name" value="P450, PUTATIVE (EUROFUNG)-RELATED"/>
    <property type="match status" value="1"/>
</dbReference>
<dbReference type="PANTHER" id="PTHR46696:SF4">
    <property type="entry name" value="BIOTIN BIOSYNTHESIS CYTOCHROME P450"/>
    <property type="match status" value="1"/>
</dbReference>
<organism evidence="9 10">
    <name type="scientific">Mycolicibacterium fluoranthenivorans</name>
    <dbReference type="NCBI Taxonomy" id="258505"/>
    <lineage>
        <taxon>Bacteria</taxon>
        <taxon>Bacillati</taxon>
        <taxon>Actinomycetota</taxon>
        <taxon>Actinomycetes</taxon>
        <taxon>Mycobacteriales</taxon>
        <taxon>Mycobacteriaceae</taxon>
        <taxon>Mycolicibacterium</taxon>
    </lineage>
</organism>
<dbReference type="GO" id="GO:0036199">
    <property type="term" value="F:cholest-4-en-3-one 26-monooxygenase activity"/>
    <property type="evidence" value="ECO:0007669"/>
    <property type="project" value="TreeGrafter"/>
</dbReference>
<keyword evidence="5 8" id="KW-0560">Oxidoreductase</keyword>
<accession>A0A1G4V4L3</accession>
<dbReference type="STRING" id="1502745.SAMN02799620_00208"/>
<dbReference type="InterPro" id="IPR001128">
    <property type="entry name" value="Cyt_P450"/>
</dbReference>
<dbReference type="GO" id="GO:0006707">
    <property type="term" value="P:cholesterol catabolic process"/>
    <property type="evidence" value="ECO:0007669"/>
    <property type="project" value="TreeGrafter"/>
</dbReference>
<dbReference type="GO" id="GO:0020037">
    <property type="term" value="F:heme binding"/>
    <property type="evidence" value="ECO:0007669"/>
    <property type="project" value="InterPro"/>
</dbReference>
<evidence type="ECO:0000256" key="8">
    <source>
        <dbReference type="RuleBase" id="RU000461"/>
    </source>
</evidence>
<evidence type="ECO:0000256" key="5">
    <source>
        <dbReference type="ARBA" id="ARBA00023002"/>
    </source>
</evidence>
<keyword evidence="7 8" id="KW-0503">Monooxygenase</keyword>
<protein>
    <submittedName>
        <fullName evidence="9">Cytochrome P450</fullName>
    </submittedName>
</protein>
<comment type="similarity">
    <text evidence="2 8">Belongs to the cytochrome P450 family.</text>
</comment>
<dbReference type="GO" id="GO:0005506">
    <property type="term" value="F:iron ion binding"/>
    <property type="evidence" value="ECO:0007669"/>
    <property type="project" value="InterPro"/>
</dbReference>
<evidence type="ECO:0000313" key="9">
    <source>
        <dbReference type="EMBL" id="SCX01116.1"/>
    </source>
</evidence>
<dbReference type="Pfam" id="PF00067">
    <property type="entry name" value="p450"/>
    <property type="match status" value="1"/>
</dbReference>
<dbReference type="InterPro" id="IPR036396">
    <property type="entry name" value="Cyt_P450_sf"/>
</dbReference>
<dbReference type="Gene3D" id="1.10.630.10">
    <property type="entry name" value="Cytochrome P450"/>
    <property type="match status" value="1"/>
</dbReference>
<gene>
    <name evidence="9" type="ORF">SAMN02799620_00208</name>
</gene>
<evidence type="ECO:0000256" key="7">
    <source>
        <dbReference type="ARBA" id="ARBA00023033"/>
    </source>
</evidence>
<dbReference type="SUPFAM" id="SSF48264">
    <property type="entry name" value="Cytochrome P450"/>
    <property type="match status" value="1"/>
</dbReference>
<dbReference type="PROSITE" id="PS00086">
    <property type="entry name" value="CYTOCHROME_P450"/>
    <property type="match status" value="1"/>
</dbReference>